<proteinExistence type="predicted"/>
<organism evidence="1 2">
    <name type="scientific">Clostridium aceticum</name>
    <dbReference type="NCBI Taxonomy" id="84022"/>
    <lineage>
        <taxon>Bacteria</taxon>
        <taxon>Bacillati</taxon>
        <taxon>Bacillota</taxon>
        <taxon>Clostridia</taxon>
        <taxon>Eubacteriales</taxon>
        <taxon>Clostridiaceae</taxon>
        <taxon>Clostridium</taxon>
    </lineage>
</organism>
<keyword evidence="2" id="KW-1185">Reference proteome</keyword>
<evidence type="ECO:0000313" key="1">
    <source>
        <dbReference type="EMBL" id="AKL94776.1"/>
    </source>
</evidence>
<protein>
    <submittedName>
        <fullName evidence="1">Uncharacterized protein</fullName>
    </submittedName>
</protein>
<dbReference type="Gene3D" id="1.10.1220.10">
    <property type="entry name" value="Met repressor-like"/>
    <property type="match status" value="1"/>
</dbReference>
<sequence>MLNKGSKNDVKEKMMYFILQDKETGDIWTDSKCFNDMESRYNPTGWNYDDVKGEKGRLMFETISKSEFEKKVKELTKIPLGFKIDQEIKDSLEEIAKNKNKSLIDVTTEALQEYIKNYK</sequence>
<reference evidence="1 2" key="1">
    <citation type="submission" date="2014-10" db="EMBL/GenBank/DDBJ databases">
        <title>Genome sequence of Clostridium aceticum DSM 1496.</title>
        <authorList>
            <person name="Poehlein A."/>
            <person name="Schiel-Bengelsdorf B."/>
            <person name="Gottschalk G."/>
            <person name="Duerre P."/>
            <person name="Daniel R."/>
        </authorList>
    </citation>
    <scope>NUCLEOTIDE SEQUENCE [LARGE SCALE GENOMIC DNA]</scope>
    <source>
        <strain evidence="1 2">DSM 1496</strain>
    </source>
</reference>
<dbReference type="InterPro" id="IPR013321">
    <property type="entry name" value="Arc_rbn_hlx_hlx"/>
</dbReference>
<accession>A0A0D8ICL1</accession>
<dbReference type="EMBL" id="CP009687">
    <property type="protein sequence ID" value="AKL94776.1"/>
    <property type="molecule type" value="Genomic_DNA"/>
</dbReference>
<dbReference type="GO" id="GO:0006355">
    <property type="term" value="P:regulation of DNA-templated transcription"/>
    <property type="evidence" value="ECO:0007669"/>
    <property type="project" value="InterPro"/>
</dbReference>
<evidence type="ECO:0000313" key="2">
    <source>
        <dbReference type="Proteomes" id="UP000035704"/>
    </source>
</evidence>
<dbReference type="AlphaFoldDB" id="A0A0D8ICL1"/>
<dbReference type="PATRIC" id="fig|84022.5.peg.2769"/>
<dbReference type="RefSeq" id="WP_044823567.1">
    <property type="nucleotide sequence ID" value="NZ_CP009687.1"/>
</dbReference>
<dbReference type="Proteomes" id="UP000035704">
    <property type="component" value="Chromosome"/>
</dbReference>
<gene>
    <name evidence="1" type="ORF">CACET_c13110</name>
</gene>
<dbReference type="KEGG" id="cace:CACET_c13110"/>
<dbReference type="OrthoDB" id="1954475at2"/>
<name>A0A0D8ICL1_9CLOT</name>